<dbReference type="Gene3D" id="1.10.10.10">
    <property type="entry name" value="Winged helix-like DNA-binding domain superfamily/Winged helix DNA-binding domain"/>
    <property type="match status" value="1"/>
</dbReference>
<dbReference type="InterPro" id="IPR051462">
    <property type="entry name" value="CBS_domain-containing"/>
</dbReference>
<feature type="domain" description="CBS" evidence="3">
    <location>
        <begin position="148"/>
        <end position="218"/>
    </location>
</feature>
<dbReference type="InterPro" id="IPR036390">
    <property type="entry name" value="WH_DNA-bd_sf"/>
</dbReference>
<proteinExistence type="predicted"/>
<dbReference type="InterPro" id="IPR036388">
    <property type="entry name" value="WH-like_DNA-bd_sf"/>
</dbReference>
<dbReference type="AlphaFoldDB" id="A0A1C0A510"/>
<evidence type="ECO:0000313" key="4">
    <source>
        <dbReference type="EMBL" id="OCL25203.1"/>
    </source>
</evidence>
<dbReference type="Proteomes" id="UP000093514">
    <property type="component" value="Unassembled WGS sequence"/>
</dbReference>
<evidence type="ECO:0000256" key="2">
    <source>
        <dbReference type="PROSITE-ProRule" id="PRU00703"/>
    </source>
</evidence>
<dbReference type="SUPFAM" id="SSF46785">
    <property type="entry name" value="Winged helix' DNA-binding domain"/>
    <property type="match status" value="1"/>
</dbReference>
<keyword evidence="2" id="KW-0129">CBS domain</keyword>
<feature type="domain" description="CBS" evidence="3">
    <location>
        <begin position="83"/>
        <end position="139"/>
    </location>
</feature>
<dbReference type="SUPFAM" id="SSF54631">
    <property type="entry name" value="CBS-domain pair"/>
    <property type="match status" value="1"/>
</dbReference>
<dbReference type="SMART" id="SM00116">
    <property type="entry name" value="CBS"/>
    <property type="match status" value="2"/>
</dbReference>
<dbReference type="EMBL" id="LWDV01000010">
    <property type="protein sequence ID" value="OCL25203.1"/>
    <property type="molecule type" value="Genomic_DNA"/>
</dbReference>
<dbReference type="Pfam" id="PF08279">
    <property type="entry name" value="HTH_11"/>
    <property type="match status" value="1"/>
</dbReference>
<dbReference type="InterPro" id="IPR016842">
    <property type="entry name" value="UCP026546_HTH-CBS"/>
</dbReference>
<accession>A0A1C0A510</accession>
<dbReference type="PIRSF" id="PIRSF026546">
    <property type="entry name" value="UCP026546_CBS_YqzB"/>
    <property type="match status" value="1"/>
</dbReference>
<dbReference type="InterPro" id="IPR000644">
    <property type="entry name" value="CBS_dom"/>
</dbReference>
<dbReference type="PANTHER" id="PTHR48108">
    <property type="entry name" value="CBS DOMAIN-CONTAINING PROTEIN CBSX2, CHLOROPLASTIC"/>
    <property type="match status" value="1"/>
</dbReference>
<sequence length="218" mass="24398">MIEINLSERQKRIIEIVKNNEPITSKEIASKLNLTRGALRADLSVLTMASLLEAKPKVGYTYSAGSGYLNNLEDMYSKKVKEVKSVAVVVKKRTSVYDAIVKLFLEDVGSLFVIDDDEILVGILSRKDLLKMTIGETDINQMPVSVVMTRMPHLFTVKDDDTVFEAAKKIVDYEIDSLPVVEELTDQSGEIIEDKLKVIGRVSKTTIARVFVDCKLQI</sequence>
<dbReference type="PROSITE" id="PS51371">
    <property type="entry name" value="CBS"/>
    <property type="match status" value="2"/>
</dbReference>
<reference evidence="5" key="1">
    <citation type="submission" date="2016-07" db="EMBL/GenBank/DDBJ databases">
        <authorList>
            <person name="Florea S."/>
            <person name="Webb J.S."/>
            <person name="Jaromczyk J."/>
            <person name="Schardl C.L."/>
        </authorList>
    </citation>
    <scope>NUCLEOTIDE SEQUENCE [LARGE SCALE GENOMIC DNA]</scope>
    <source>
        <strain evidence="5">Z6</strain>
    </source>
</reference>
<reference evidence="4 5" key="2">
    <citation type="submission" date="2016-08" db="EMBL/GenBank/DDBJ databases">
        <title>Orenia metallireducens sp. nov. strain Z6, a Novel Metal-reducing Firmicute from the Deep Subsurface.</title>
        <authorList>
            <person name="Maxim B.I."/>
            <person name="Kenneth K."/>
            <person name="Flynn T.M."/>
            <person name="Oloughlin E.J."/>
            <person name="Locke R.A."/>
            <person name="Weber J.R."/>
            <person name="Egan S.M."/>
            <person name="Mackie R.I."/>
            <person name="Cann I.K."/>
        </authorList>
    </citation>
    <scope>NUCLEOTIDE SEQUENCE [LARGE SCALE GENOMIC DNA]</scope>
    <source>
        <strain evidence="4 5">Z6</strain>
    </source>
</reference>
<evidence type="ECO:0000259" key="3">
    <source>
        <dbReference type="PROSITE" id="PS51371"/>
    </source>
</evidence>
<evidence type="ECO:0000256" key="1">
    <source>
        <dbReference type="ARBA" id="ARBA00022737"/>
    </source>
</evidence>
<dbReference type="RefSeq" id="WP_068719074.1">
    <property type="nucleotide sequence ID" value="NZ_LWDV01000010.1"/>
</dbReference>
<comment type="caution">
    <text evidence="4">The sequence shown here is derived from an EMBL/GenBank/DDBJ whole genome shotgun (WGS) entry which is preliminary data.</text>
</comment>
<dbReference type="Gene3D" id="3.10.580.10">
    <property type="entry name" value="CBS-domain"/>
    <property type="match status" value="1"/>
</dbReference>
<dbReference type="OrthoDB" id="9793615at2"/>
<dbReference type="InterPro" id="IPR013196">
    <property type="entry name" value="HTH_11"/>
</dbReference>
<keyword evidence="1" id="KW-0677">Repeat</keyword>
<gene>
    <name evidence="4" type="ORF">U472_12610</name>
</gene>
<dbReference type="PANTHER" id="PTHR48108:SF32">
    <property type="entry name" value="TRANSCRIPTIONAL REPRESSOR CCPN"/>
    <property type="match status" value="1"/>
</dbReference>
<dbReference type="CDD" id="cd04617">
    <property type="entry name" value="CBS_pair_CcpN"/>
    <property type="match status" value="1"/>
</dbReference>
<name>A0A1C0A510_9FIRM</name>
<protein>
    <submittedName>
        <fullName evidence="4">Transcriptional regulator</fullName>
    </submittedName>
</protein>
<keyword evidence="5" id="KW-1185">Reference proteome</keyword>
<organism evidence="4 5">
    <name type="scientific">Orenia metallireducens</name>
    <dbReference type="NCBI Taxonomy" id="1413210"/>
    <lineage>
        <taxon>Bacteria</taxon>
        <taxon>Bacillati</taxon>
        <taxon>Bacillota</taxon>
        <taxon>Clostridia</taxon>
        <taxon>Halanaerobiales</taxon>
        <taxon>Halobacteroidaceae</taxon>
        <taxon>Orenia</taxon>
    </lineage>
</organism>
<dbReference type="InterPro" id="IPR046342">
    <property type="entry name" value="CBS_dom_sf"/>
</dbReference>
<dbReference type="Pfam" id="PF00571">
    <property type="entry name" value="CBS"/>
    <property type="match status" value="2"/>
</dbReference>
<evidence type="ECO:0000313" key="5">
    <source>
        <dbReference type="Proteomes" id="UP000093514"/>
    </source>
</evidence>